<dbReference type="Proteomes" id="UP000198542">
    <property type="component" value="Unassembled WGS sequence"/>
</dbReference>
<name>A0A1H4KIE9_PSEJE</name>
<evidence type="ECO:0000313" key="2">
    <source>
        <dbReference type="Proteomes" id="UP000198542"/>
    </source>
</evidence>
<gene>
    <name evidence="1" type="ORF">SAMN04490187_1102</name>
</gene>
<keyword evidence="2" id="KW-1185">Reference proteome</keyword>
<dbReference type="AlphaFoldDB" id="A0A1H4KIE9"/>
<proteinExistence type="predicted"/>
<evidence type="ECO:0000313" key="1">
    <source>
        <dbReference type="EMBL" id="SEB58036.1"/>
    </source>
</evidence>
<reference evidence="2" key="1">
    <citation type="submission" date="2016-10" db="EMBL/GenBank/DDBJ databases">
        <authorList>
            <person name="Varghese N."/>
            <person name="Submissions S."/>
        </authorList>
    </citation>
    <scope>NUCLEOTIDE SEQUENCE [LARGE SCALE GENOMIC DNA]</scope>
    <source>
        <strain evidence="2">BS3660</strain>
    </source>
</reference>
<sequence length="45" mass="5149">MIVERRLDRLPSGKSFTGLKHINSALIELVRFSTQTRAFEISNES</sequence>
<accession>A0A1H4KIE9</accession>
<organism evidence="1 2">
    <name type="scientific">Pseudomonas jessenii</name>
    <dbReference type="NCBI Taxonomy" id="77298"/>
    <lineage>
        <taxon>Bacteria</taxon>
        <taxon>Pseudomonadati</taxon>
        <taxon>Pseudomonadota</taxon>
        <taxon>Gammaproteobacteria</taxon>
        <taxon>Pseudomonadales</taxon>
        <taxon>Pseudomonadaceae</taxon>
        <taxon>Pseudomonas</taxon>
    </lineage>
</organism>
<protein>
    <submittedName>
        <fullName evidence="1">Uncharacterized protein</fullName>
    </submittedName>
</protein>
<dbReference type="EMBL" id="FNTC01000002">
    <property type="protein sequence ID" value="SEB58036.1"/>
    <property type="molecule type" value="Genomic_DNA"/>
</dbReference>